<dbReference type="SUPFAM" id="SSF46689">
    <property type="entry name" value="Homeodomain-like"/>
    <property type="match status" value="1"/>
</dbReference>
<evidence type="ECO:0000313" key="2">
    <source>
        <dbReference type="EMBL" id="BFD48093.1"/>
    </source>
</evidence>
<dbReference type="InterPro" id="IPR009057">
    <property type="entry name" value="Homeodomain-like_sf"/>
</dbReference>
<organism evidence="2">
    <name type="scientific">Wolbachia endosymbiont of Sergentomyia squamirostris</name>
    <dbReference type="NCBI Taxonomy" id="3113640"/>
    <lineage>
        <taxon>Bacteria</taxon>
        <taxon>Pseudomonadati</taxon>
        <taxon>Pseudomonadota</taxon>
        <taxon>Alphaproteobacteria</taxon>
        <taxon>Rickettsiales</taxon>
        <taxon>Anaplasmataceae</taxon>
        <taxon>Wolbachieae</taxon>
        <taxon>Wolbachia</taxon>
    </lineage>
</organism>
<dbReference type="EMBL" id="AP029172">
    <property type="protein sequence ID" value="BFD48093.1"/>
    <property type="molecule type" value="Genomic_DNA"/>
</dbReference>
<gene>
    <name evidence="2" type="ORF">DMENIID0003_11670</name>
</gene>
<dbReference type="AlphaFoldDB" id="A0AAT9GDZ7"/>
<name>A0AAT9GDZ7_9RICK</name>
<dbReference type="InterPro" id="IPR002622">
    <property type="entry name" value="Transposase_14"/>
</dbReference>
<feature type="domain" description="Transposase Synechocystis PCC 6803" evidence="1">
    <location>
        <begin position="9"/>
        <end position="122"/>
    </location>
</feature>
<dbReference type="Gene3D" id="1.10.10.60">
    <property type="entry name" value="Homeodomain-like"/>
    <property type="match status" value="1"/>
</dbReference>
<dbReference type="Pfam" id="PF01710">
    <property type="entry name" value="HTH_Tnp_IS630"/>
    <property type="match status" value="1"/>
</dbReference>
<proteinExistence type="predicted"/>
<accession>A0AAT9GDZ7</accession>
<reference evidence="2" key="1">
    <citation type="submission" date="2024-01" db="EMBL/GenBank/DDBJ databases">
        <title>Sequencing the genomes of a sandfly, Sergentomyia squamirostris, and its two endosymbionts.</title>
        <authorList>
            <person name="Itokawa K."/>
            <person name="Sanjoba C."/>
        </authorList>
    </citation>
    <scope>NUCLEOTIDE SEQUENCE</scope>
    <source>
        <strain evidence="2">WSSQ</strain>
    </source>
</reference>
<evidence type="ECO:0000259" key="1">
    <source>
        <dbReference type="Pfam" id="PF01710"/>
    </source>
</evidence>
<protein>
    <recommendedName>
        <fullName evidence="1">Transposase Synechocystis PCC 6803 domain-containing protein</fullName>
    </recommendedName>
</protein>
<sequence length="123" mass="14168">MFFKVGKAMVYSVDLREKAVSLVEKGKSKVEVAEVFEIGIATLYRWLKKKATGQGLKAVKSTGFIRKIDPEILKEYVKKHPDHTLAEMKQNLGFGISAIWYRLRQLKITFKKSHILSRAQSRR</sequence>